<dbReference type="RefSeq" id="WP_184662669.1">
    <property type="nucleotide sequence ID" value="NZ_JACHHB010000001.1"/>
</dbReference>
<dbReference type="EMBL" id="JACHHB010000001">
    <property type="protein sequence ID" value="MBB5172200.1"/>
    <property type="molecule type" value="Genomic_DNA"/>
</dbReference>
<gene>
    <name evidence="1" type="ORF">HNQ41_000340</name>
</gene>
<comment type="caution">
    <text evidence="1">The sequence shown here is derived from an EMBL/GenBank/DDBJ whole genome shotgun (WGS) entry which is preliminary data.</text>
</comment>
<evidence type="ECO:0000313" key="2">
    <source>
        <dbReference type="Proteomes" id="UP000551878"/>
    </source>
</evidence>
<dbReference type="AlphaFoldDB" id="A0A840QLH7"/>
<proteinExistence type="predicted"/>
<protein>
    <submittedName>
        <fullName evidence="1">Uncharacterized protein</fullName>
    </submittedName>
</protein>
<dbReference type="Proteomes" id="UP000551878">
    <property type="component" value="Unassembled WGS sequence"/>
</dbReference>
<evidence type="ECO:0000313" key="1">
    <source>
        <dbReference type="EMBL" id="MBB5172200.1"/>
    </source>
</evidence>
<name>A0A840QLH7_9BACI</name>
<organism evidence="1 2">
    <name type="scientific">Texcoconibacillus texcoconensis</name>
    <dbReference type="NCBI Taxonomy" id="1095777"/>
    <lineage>
        <taxon>Bacteria</taxon>
        <taxon>Bacillati</taxon>
        <taxon>Bacillota</taxon>
        <taxon>Bacilli</taxon>
        <taxon>Bacillales</taxon>
        <taxon>Bacillaceae</taxon>
        <taxon>Texcoconibacillus</taxon>
    </lineage>
</organism>
<keyword evidence="2" id="KW-1185">Reference proteome</keyword>
<reference evidence="1 2" key="1">
    <citation type="submission" date="2020-08" db="EMBL/GenBank/DDBJ databases">
        <title>Genomic Encyclopedia of Type Strains, Phase IV (KMG-IV): sequencing the most valuable type-strain genomes for metagenomic binning, comparative biology and taxonomic classification.</title>
        <authorList>
            <person name="Goeker M."/>
        </authorList>
    </citation>
    <scope>NUCLEOTIDE SEQUENCE [LARGE SCALE GENOMIC DNA]</scope>
    <source>
        <strain evidence="1 2">DSM 24696</strain>
    </source>
</reference>
<sequence length="544" mass="64650">MRWIEKTREGVEQAVHPYVRVDEVREWVEALTDEERDLLRALLLKNGRGYKEWIQAVADVSRGTKLEKMRFFEKLQEKKIVVSVRWRKNEPALTIPDPVFSFLCSSLIAPSYQTVCAQNISILEPVCYGLQPFLIEERRKLVTPPVIEQEWTRFIKAVKHTAEPFFAAGDEDLSSYQKQVRWAWLLRSRFDEWFYQVQLNYLSTDEALRSNELLERLLVMQQGRAVSYEEMLNLVKGCSSWENKFKTLIDLGVWVLDEEERWLTSFHSLLYQENILEIDFTKFLIQPFMPLEKLFSVLCWGEVVDLDVYWTVEFEAERFQNEKPLFPHFDGLVKTLEPYMIDRDKTVMTWRRWLHSSHSVKKDPDTWLNYQFRDQGQAELVINQCEDREQVIQVDNKVFVRTVYQPQFEKQLKKVGYNLEDGQETEAYHGDDNEHDEVVTVTFPIFPEREDVKRLPLQWFHLLPYEEGMLGKLLKQARSWRLPIRVQMHGQVHIMDVVTVERRAYPPYFQNHKQEKVLFCDIEKLSLVNPYEPAEGLLDGSSFD</sequence>
<accession>A0A840QLH7</accession>